<accession>A0AAE9W9F5</accession>
<proteinExistence type="inferred from homology"/>
<keyword evidence="6" id="KW-1185">Reference proteome</keyword>
<dbReference type="AlphaFoldDB" id="A0AAE9W9F5"/>
<dbReference type="Gene3D" id="3.40.630.30">
    <property type="match status" value="1"/>
</dbReference>
<dbReference type="PANTHER" id="PTHR13256:SF16">
    <property type="entry name" value="ALPHA_BETA-TUBULIN-N-ACETYLTRANSFERASE 9"/>
    <property type="match status" value="1"/>
</dbReference>
<keyword evidence="3" id="KW-0012">Acyltransferase</keyword>
<dbReference type="Pfam" id="PF13302">
    <property type="entry name" value="Acetyltransf_3"/>
    <property type="match status" value="1"/>
</dbReference>
<protein>
    <submittedName>
        <fullName evidence="5">N-acetyltransferase</fullName>
    </submittedName>
</protein>
<dbReference type="InterPro" id="IPR000182">
    <property type="entry name" value="GNAT_dom"/>
</dbReference>
<dbReference type="InterPro" id="IPR039135">
    <property type="entry name" value="NAT9-like"/>
</dbReference>
<dbReference type="PROSITE" id="PS51186">
    <property type="entry name" value="GNAT"/>
    <property type="match status" value="1"/>
</dbReference>
<comment type="similarity">
    <text evidence="1">Belongs to the acetyltransferase family. GNAT subfamily.</text>
</comment>
<feature type="domain" description="N-acetyltransferase" evidence="4">
    <location>
        <begin position="34"/>
        <end position="203"/>
    </location>
</feature>
<gene>
    <name evidence="5" type="ORF">SOMG_02269</name>
</gene>
<sequence length="203" mass="23780">MRFNQSTSIDCGNLILVPYLERHVLKYHEWMKSPELRELTCSESLTVKEEFQMQKSWLEDEDKLTFIVVYKHGVENKKPQVLHEIASHHIDEMIGDVNMFLTEGYEDVEEDQNQICSTYIQAELELMIAKPEFRSKGLGTTIIEAFLYYIEQSGLLESTHIAKYIIRVGSKNLPSLRLFKKEGFQQTKYVACFDQVEMEKSIR</sequence>
<evidence type="ECO:0000313" key="6">
    <source>
        <dbReference type="Proteomes" id="UP001212411"/>
    </source>
</evidence>
<evidence type="ECO:0000256" key="3">
    <source>
        <dbReference type="ARBA" id="ARBA00023315"/>
    </source>
</evidence>
<name>A0AAE9W9F5_9SCHI</name>
<dbReference type="SUPFAM" id="SSF55729">
    <property type="entry name" value="Acyl-CoA N-acyltransferases (Nat)"/>
    <property type="match status" value="1"/>
</dbReference>
<dbReference type="PANTHER" id="PTHR13256">
    <property type="entry name" value="N-ACETYLTRANSFERASE 9"/>
    <property type="match status" value="1"/>
</dbReference>
<dbReference type="EMBL" id="CP115611">
    <property type="protein sequence ID" value="WBW72131.1"/>
    <property type="molecule type" value="Genomic_DNA"/>
</dbReference>
<dbReference type="InterPro" id="IPR016181">
    <property type="entry name" value="Acyl_CoA_acyltransferase"/>
</dbReference>
<evidence type="ECO:0000313" key="5">
    <source>
        <dbReference type="EMBL" id="WBW72131.1"/>
    </source>
</evidence>
<dbReference type="KEGG" id="som:SOMG_02269"/>
<evidence type="ECO:0000256" key="1">
    <source>
        <dbReference type="ARBA" id="ARBA00009342"/>
    </source>
</evidence>
<dbReference type="RefSeq" id="XP_056036374.1">
    <property type="nucleotide sequence ID" value="XM_056181061.1"/>
</dbReference>
<dbReference type="GeneID" id="80875750"/>
<evidence type="ECO:0000256" key="2">
    <source>
        <dbReference type="ARBA" id="ARBA00022679"/>
    </source>
</evidence>
<organism evidence="5 6">
    <name type="scientific">Schizosaccharomyces osmophilus</name>
    <dbReference type="NCBI Taxonomy" id="2545709"/>
    <lineage>
        <taxon>Eukaryota</taxon>
        <taxon>Fungi</taxon>
        <taxon>Dikarya</taxon>
        <taxon>Ascomycota</taxon>
        <taxon>Taphrinomycotina</taxon>
        <taxon>Schizosaccharomycetes</taxon>
        <taxon>Schizosaccharomycetales</taxon>
        <taxon>Schizosaccharomycetaceae</taxon>
        <taxon>Schizosaccharomyces</taxon>
    </lineage>
</organism>
<reference evidence="5 6" key="1">
    <citation type="journal article" date="2023" name="G3 (Bethesda)">
        <title>A high-quality reference genome for the fission yeast Schizosaccharomyces osmophilus.</title>
        <authorList>
            <person name="Jia G.S."/>
            <person name="Zhang W.C."/>
            <person name="Liang Y."/>
            <person name="Liu X.H."/>
            <person name="Rhind N."/>
            <person name="Pidoux A."/>
            <person name="Brysch-Herzberg M."/>
            <person name="Du L.L."/>
        </authorList>
    </citation>
    <scope>NUCLEOTIDE SEQUENCE [LARGE SCALE GENOMIC DNA]</scope>
    <source>
        <strain evidence="5 6">CBS 15793</strain>
    </source>
</reference>
<evidence type="ECO:0000259" key="4">
    <source>
        <dbReference type="PROSITE" id="PS51186"/>
    </source>
</evidence>
<dbReference type="Proteomes" id="UP001212411">
    <property type="component" value="Chromosome 1"/>
</dbReference>
<dbReference type="GO" id="GO:0008080">
    <property type="term" value="F:N-acetyltransferase activity"/>
    <property type="evidence" value="ECO:0007669"/>
    <property type="project" value="InterPro"/>
</dbReference>
<keyword evidence="2" id="KW-0808">Transferase</keyword>